<dbReference type="AlphaFoldDB" id="A0AA96GNY7"/>
<dbReference type="RefSeq" id="WP_312748381.1">
    <property type="nucleotide sequence ID" value="NZ_CP116968.1"/>
</dbReference>
<accession>A0AA96GNY7</accession>
<keyword evidence="2" id="KW-1185">Reference proteome</keyword>
<evidence type="ECO:0000313" key="2">
    <source>
        <dbReference type="Proteomes" id="UP001302494"/>
    </source>
</evidence>
<reference evidence="1 2" key="1">
    <citation type="submission" date="2023-01" db="EMBL/GenBank/DDBJ databases">
        <title>Cultivation and genomic characterization of new, ubiquitous marine nitrite-oxidizing bacteria from the Nitrospirales.</title>
        <authorList>
            <person name="Mueller A.J."/>
            <person name="Daebeler A."/>
            <person name="Herbold C.W."/>
            <person name="Kirkegaard R.H."/>
            <person name="Daims H."/>
        </authorList>
    </citation>
    <scope>NUCLEOTIDE SEQUENCE [LARGE SCALE GENOMIC DNA]</scope>
    <source>
        <strain evidence="1 2">DK</strain>
    </source>
</reference>
<organism evidence="1 2">
    <name type="scientific">Candidatus Nitrospira neomarina</name>
    <dbReference type="NCBI Taxonomy" id="3020899"/>
    <lineage>
        <taxon>Bacteria</taxon>
        <taxon>Pseudomonadati</taxon>
        <taxon>Nitrospirota</taxon>
        <taxon>Nitrospiria</taxon>
        <taxon>Nitrospirales</taxon>
        <taxon>Nitrospiraceae</taxon>
        <taxon>Nitrospira</taxon>
    </lineage>
</organism>
<gene>
    <name evidence="1" type="ORF">PQG83_08055</name>
</gene>
<evidence type="ECO:0008006" key="3">
    <source>
        <dbReference type="Google" id="ProtNLM"/>
    </source>
</evidence>
<evidence type="ECO:0000313" key="1">
    <source>
        <dbReference type="EMBL" id="WNM63695.1"/>
    </source>
</evidence>
<protein>
    <recommendedName>
        <fullName evidence="3">HEPN domain-containing protein</fullName>
    </recommendedName>
</protein>
<dbReference type="KEGG" id="nneo:PQG83_08055"/>
<name>A0AA96GNY7_9BACT</name>
<dbReference type="Proteomes" id="UP001302494">
    <property type="component" value="Chromosome"/>
</dbReference>
<proteinExistence type="predicted"/>
<dbReference type="EMBL" id="CP116968">
    <property type="protein sequence ID" value="WNM63695.1"/>
    <property type="molecule type" value="Genomic_DNA"/>
</dbReference>
<sequence>MKIASTNATVAAQSDAQGFWRFAANYLLAARTVEVKIHGEGQLFYPTLQLYGITIELILKAFLLKRGLKLDQMRTLSHNLEKTLILARRRKLGREVKLDPREIAAIHVLSIIYSGNQLRYIVTGSTKVPQLVYIGRAAKELVVGLEYFCTGTSGRLTHAV</sequence>